<feature type="signal peptide" evidence="6">
    <location>
        <begin position="1"/>
        <end position="19"/>
    </location>
</feature>
<organism evidence="7 8">
    <name type="scientific">Leucocoprinus leucothites</name>
    <dbReference type="NCBI Taxonomy" id="201217"/>
    <lineage>
        <taxon>Eukaryota</taxon>
        <taxon>Fungi</taxon>
        <taxon>Dikarya</taxon>
        <taxon>Basidiomycota</taxon>
        <taxon>Agaricomycotina</taxon>
        <taxon>Agaricomycetes</taxon>
        <taxon>Agaricomycetidae</taxon>
        <taxon>Agaricales</taxon>
        <taxon>Agaricineae</taxon>
        <taxon>Agaricaceae</taxon>
        <taxon>Leucocoprinus</taxon>
    </lineage>
</organism>
<comment type="caution">
    <text evidence="7">The sequence shown here is derived from an EMBL/GenBank/DDBJ whole genome shotgun (WGS) entry which is preliminary data.</text>
</comment>
<feature type="chain" id="PRO_5034948257" description="Hydrophobin" evidence="6">
    <location>
        <begin position="20"/>
        <end position="122"/>
    </location>
</feature>
<dbReference type="EMBL" id="JAACJO010000013">
    <property type="protein sequence ID" value="KAF5351013.1"/>
    <property type="molecule type" value="Genomic_DNA"/>
</dbReference>
<proteinExistence type="inferred from homology"/>
<dbReference type="SMART" id="SM00075">
    <property type="entry name" value="HYDRO"/>
    <property type="match status" value="1"/>
</dbReference>
<dbReference type="OrthoDB" id="4225815at2759"/>
<evidence type="ECO:0000256" key="4">
    <source>
        <dbReference type="ARBA" id="ARBA00022525"/>
    </source>
</evidence>
<keyword evidence="5 6" id="KW-1015">Disulfide bond</keyword>
<evidence type="ECO:0000256" key="3">
    <source>
        <dbReference type="ARBA" id="ARBA00022512"/>
    </source>
</evidence>
<dbReference type="CDD" id="cd23507">
    <property type="entry name" value="hydrophobin_I"/>
    <property type="match status" value="1"/>
</dbReference>
<evidence type="ECO:0000256" key="6">
    <source>
        <dbReference type="RuleBase" id="RU365009"/>
    </source>
</evidence>
<keyword evidence="4 6" id="KW-0964">Secreted</keyword>
<keyword evidence="6" id="KW-0732">Signal</keyword>
<sequence>MFSKVALFVASALALTVVAAPNGIGGDLGDGSGGSSGSCNAGPVQCCNTVQSPKDATGPLQLLLGLLNVDLTDTTANVGVTCTPISAIGLSQNGCSARAVCCENNDFDGAVALGCVPANVVL</sequence>
<evidence type="ECO:0000256" key="2">
    <source>
        <dbReference type="ARBA" id="ARBA00010446"/>
    </source>
</evidence>
<evidence type="ECO:0000313" key="8">
    <source>
        <dbReference type="Proteomes" id="UP000559027"/>
    </source>
</evidence>
<gene>
    <name evidence="7" type="ORF">D9756_008371</name>
</gene>
<protein>
    <recommendedName>
        <fullName evidence="6">Hydrophobin</fullName>
    </recommendedName>
</protein>
<reference evidence="7 8" key="1">
    <citation type="journal article" date="2020" name="ISME J.">
        <title>Uncovering the hidden diversity of litter-decomposition mechanisms in mushroom-forming fungi.</title>
        <authorList>
            <person name="Floudas D."/>
            <person name="Bentzer J."/>
            <person name="Ahren D."/>
            <person name="Johansson T."/>
            <person name="Persson P."/>
            <person name="Tunlid A."/>
        </authorList>
    </citation>
    <scope>NUCLEOTIDE SEQUENCE [LARGE SCALE GENOMIC DNA]</scope>
    <source>
        <strain evidence="7 8">CBS 146.42</strain>
    </source>
</reference>
<evidence type="ECO:0000313" key="7">
    <source>
        <dbReference type="EMBL" id="KAF5351013.1"/>
    </source>
</evidence>
<dbReference type="AlphaFoldDB" id="A0A8H5FW66"/>
<dbReference type="InterPro" id="IPR001338">
    <property type="entry name" value="Class_I_Hydrophobin"/>
</dbReference>
<dbReference type="Proteomes" id="UP000559027">
    <property type="component" value="Unassembled WGS sequence"/>
</dbReference>
<dbReference type="GO" id="GO:0005199">
    <property type="term" value="F:structural constituent of cell wall"/>
    <property type="evidence" value="ECO:0007669"/>
    <property type="project" value="InterPro"/>
</dbReference>
<evidence type="ECO:0000256" key="5">
    <source>
        <dbReference type="ARBA" id="ARBA00023157"/>
    </source>
</evidence>
<dbReference type="GO" id="GO:0009277">
    <property type="term" value="C:fungal-type cell wall"/>
    <property type="evidence" value="ECO:0007669"/>
    <property type="project" value="InterPro"/>
</dbReference>
<keyword evidence="3 6" id="KW-0134">Cell wall</keyword>
<keyword evidence="8" id="KW-1185">Reference proteome</keyword>
<comment type="subcellular location">
    <subcellularLocation>
        <location evidence="1 6">Secreted</location>
        <location evidence="1 6">Cell wall</location>
    </subcellularLocation>
</comment>
<evidence type="ECO:0000256" key="1">
    <source>
        <dbReference type="ARBA" id="ARBA00004191"/>
    </source>
</evidence>
<dbReference type="Pfam" id="PF01185">
    <property type="entry name" value="Hydrophobin"/>
    <property type="match status" value="1"/>
</dbReference>
<name>A0A8H5FW66_9AGAR</name>
<comment type="similarity">
    <text evidence="2 6">Belongs to the fungal hydrophobin family.</text>
</comment>
<accession>A0A8H5FW66</accession>